<name>G0UB59_TRYVY</name>
<reference evidence="2" key="1">
    <citation type="journal article" date="2012" name="Proc. Natl. Acad. Sci. U.S.A.">
        <title>Antigenic diversity is generated by distinct evolutionary mechanisms in African trypanosome species.</title>
        <authorList>
            <person name="Jackson A.P."/>
            <person name="Berry A."/>
            <person name="Aslett M."/>
            <person name="Allison H.C."/>
            <person name="Burton P."/>
            <person name="Vavrova-Anderson J."/>
            <person name="Brown R."/>
            <person name="Browne H."/>
            <person name="Corton N."/>
            <person name="Hauser H."/>
            <person name="Gamble J."/>
            <person name="Gilderthorp R."/>
            <person name="Marcello L."/>
            <person name="McQuillan J."/>
            <person name="Otto T.D."/>
            <person name="Quail M.A."/>
            <person name="Sanders M.J."/>
            <person name="van Tonder A."/>
            <person name="Ginger M.L."/>
            <person name="Field M.C."/>
            <person name="Barry J.D."/>
            <person name="Hertz-Fowler C."/>
            <person name="Berriman M."/>
        </authorList>
    </citation>
    <scope>NUCLEOTIDE SEQUENCE</scope>
    <source>
        <strain evidence="2">Y486</strain>
    </source>
</reference>
<evidence type="ECO:0000313" key="2">
    <source>
        <dbReference type="EMBL" id="CCC53046.1"/>
    </source>
</evidence>
<dbReference type="AlphaFoldDB" id="G0UB59"/>
<sequence>MTELVVYENHDVCLQHPARARVPHSVETIEQLLSLLSSVIAASSGDSTATGRYRFVQRKNDGSCSSTGTSRDTNAPINNSRFFNNNSFLNTSRCMDASVISSSGAPPPAPVFQQEKTYTRETTGSFESAECTTARVSFPQGHSWMPSDYAKHSDVRVSPESKPSVRPVPRHATMSPPVEDVLEPGGAVFNIGGKSMALPPTPQFSEPVPGAQEELSYVERVAALKTLLSLKFTGKPFVESELIFTEEIRSAFESVIAEQSLATMSCGGSSCSVVVEGPPRSGVSTALAYYSNMVVSLKDHCFGGCLLLPLNFELLFDGVWRGPSTSSYRRYPSGPPMGSHEPKSLLLDIPFVFMTVVRAVVDSIVAQRPSLRDSGTAIIESWEKLVSQRVVDGPKFTDVSLRGALGHSTLYQWESFAAAAGPILRAAKAAPLDPKLRDAVLRTVFVELVAQMASALHFSGVFYIIDGLRPLTALLQDRVQRPGGDAGVLLACIAQQTWARLVVGIDTLSFPQSAMLLSVRALRVKLLNLLSVEQLSARYGYPTEITSGKKKFPIQLFMGAPGYLRILHELLRTCTATQPELQEKKVYTLRMEDADVYRALQDLTSALQHRSGSPHRA</sequence>
<evidence type="ECO:0000256" key="1">
    <source>
        <dbReference type="SAM" id="MobiDB-lite"/>
    </source>
</evidence>
<dbReference type="EMBL" id="HE573027">
    <property type="protein sequence ID" value="CCC53046.1"/>
    <property type="molecule type" value="Genomic_DNA"/>
</dbReference>
<accession>G0UB59</accession>
<organism evidence="2">
    <name type="scientific">Trypanosoma vivax (strain Y486)</name>
    <dbReference type="NCBI Taxonomy" id="1055687"/>
    <lineage>
        <taxon>Eukaryota</taxon>
        <taxon>Discoba</taxon>
        <taxon>Euglenozoa</taxon>
        <taxon>Kinetoplastea</taxon>
        <taxon>Metakinetoplastina</taxon>
        <taxon>Trypanosomatida</taxon>
        <taxon>Trypanosomatidae</taxon>
        <taxon>Trypanosoma</taxon>
        <taxon>Duttonella</taxon>
    </lineage>
</organism>
<protein>
    <submittedName>
        <fullName evidence="2">Uncharacterized protein</fullName>
    </submittedName>
</protein>
<dbReference type="VEuPathDB" id="TriTrypDB:TvY486_1105300"/>
<gene>
    <name evidence="2" type="ORF">TVY486_1105300</name>
</gene>
<proteinExistence type="predicted"/>
<feature type="region of interest" description="Disordered" evidence="1">
    <location>
        <begin position="152"/>
        <end position="179"/>
    </location>
</feature>